<dbReference type="CDD" id="cd15488">
    <property type="entry name" value="Tm-1-like"/>
    <property type="match status" value="1"/>
</dbReference>
<sequence>MSESRTPGERPHIILLATCDTKMEEITFVHNRLSTLNPDSRLTLIDIGRTAVSNPLITVSPDHLVRTTSSKPPPDLASQTRAAYSKTITSAATSYIRAQLGNPRTSSQTSGQDENDSRSHHPPVHGIIGIGGSTGSSIVAAVMRAAVPIGVPKLLVSTMASGDVGHLVGGVDLTLMYSVVDIAGLNFLSERVLGNAAAAMAGMARAYASSSTGSSTFQTDGAPQQQRKQRIALTMFGVTTPGADRIRALLTRAPHGAEVVVFHATGAGGRAMEALVAAGEFDAVVDLTTTEVADEVGGGVLSAGPDRLAAAGAAGLPLVLSVGACDMVNFGPRPSVPAALAREAEAGRRTLHEHNAAVTLLRTSADESRRVAEFMVEKLRASRRPDRVRVLLPTEGISMISGKGGPFEDRAADEALFRGLEEGLEGSGIRVERHAVEINDPVFAEKVVEALVGLQSIS</sequence>
<dbReference type="PANTHER" id="PTHR31862">
    <property type="entry name" value="UPF0261 DOMAIN PROTEIN (AFU_ORTHOLOGUE AFUA_1G10120)"/>
    <property type="match status" value="1"/>
</dbReference>
<feature type="domain" description="UPF0261" evidence="3">
    <location>
        <begin position="228"/>
        <end position="452"/>
    </location>
</feature>
<dbReference type="InterPro" id="IPR044122">
    <property type="entry name" value="UPF0261_N"/>
</dbReference>
<evidence type="ECO:0000259" key="2">
    <source>
        <dbReference type="Pfam" id="PF06792"/>
    </source>
</evidence>
<dbReference type="NCBIfam" id="NF002674">
    <property type="entry name" value="PRK02399.1-2"/>
    <property type="match status" value="1"/>
</dbReference>
<dbReference type="AlphaFoldDB" id="A0A9P9WPZ4"/>
<keyword evidence="5" id="KW-1185">Reference proteome</keyword>
<dbReference type="PANTHER" id="PTHR31862:SF1">
    <property type="entry name" value="UPF0261 DOMAIN PROTEIN (AFU_ORTHOLOGUE AFUA_1G10120)"/>
    <property type="match status" value="1"/>
</dbReference>
<dbReference type="Proteomes" id="UP000829685">
    <property type="component" value="Unassembled WGS sequence"/>
</dbReference>
<dbReference type="Gene3D" id="3.40.50.12020">
    <property type="entry name" value="Uncharacterised protein family UPF0261, NN domain"/>
    <property type="match status" value="1"/>
</dbReference>
<reference evidence="4" key="1">
    <citation type="submission" date="2021-03" db="EMBL/GenBank/DDBJ databases">
        <title>Revisited historic fungal species revealed as producer of novel bioactive compounds through whole genome sequencing and comparative genomics.</title>
        <authorList>
            <person name="Vignolle G.A."/>
            <person name="Hochenegger N."/>
            <person name="Mach R.L."/>
            <person name="Mach-Aigner A.R."/>
            <person name="Javad Rahimi M."/>
            <person name="Salim K.A."/>
            <person name="Chan C.M."/>
            <person name="Lim L.B.L."/>
            <person name="Cai F."/>
            <person name="Druzhinina I.S."/>
            <person name="U'Ren J.M."/>
            <person name="Derntl C."/>
        </authorList>
    </citation>
    <scope>NUCLEOTIDE SEQUENCE</scope>
    <source>
        <strain evidence="4">TUCIM 5799</strain>
    </source>
</reference>
<dbReference type="InterPro" id="IPR056778">
    <property type="entry name" value="UPF0261_C"/>
</dbReference>
<protein>
    <submittedName>
        <fullName evidence="4">Uncharacterized protein</fullName>
    </submittedName>
</protein>
<evidence type="ECO:0000256" key="1">
    <source>
        <dbReference type="SAM" id="MobiDB-lite"/>
    </source>
</evidence>
<proteinExistence type="predicted"/>
<feature type="region of interest" description="Disordered" evidence="1">
    <location>
        <begin position="98"/>
        <end position="127"/>
    </location>
</feature>
<dbReference type="InterPro" id="IPR051353">
    <property type="entry name" value="Tobamovirus_resist_UPF0261"/>
</dbReference>
<evidence type="ECO:0000313" key="5">
    <source>
        <dbReference type="Proteomes" id="UP000829685"/>
    </source>
</evidence>
<dbReference type="InterPro" id="IPR008322">
    <property type="entry name" value="UPF0261"/>
</dbReference>
<evidence type="ECO:0000313" key="4">
    <source>
        <dbReference type="EMBL" id="KAI1874620.1"/>
    </source>
</evidence>
<dbReference type="PIRSF" id="PIRSF033271">
    <property type="entry name" value="UCP033271"/>
    <property type="match status" value="1"/>
</dbReference>
<organism evidence="4 5">
    <name type="scientific">Neoarthrinium moseri</name>
    <dbReference type="NCBI Taxonomy" id="1658444"/>
    <lineage>
        <taxon>Eukaryota</taxon>
        <taxon>Fungi</taxon>
        <taxon>Dikarya</taxon>
        <taxon>Ascomycota</taxon>
        <taxon>Pezizomycotina</taxon>
        <taxon>Sordariomycetes</taxon>
        <taxon>Xylariomycetidae</taxon>
        <taxon>Amphisphaeriales</taxon>
        <taxon>Apiosporaceae</taxon>
        <taxon>Neoarthrinium</taxon>
    </lineage>
</organism>
<feature type="domain" description="UPF0261" evidence="2">
    <location>
        <begin position="11"/>
        <end position="208"/>
    </location>
</feature>
<comment type="caution">
    <text evidence="4">The sequence shown here is derived from an EMBL/GenBank/DDBJ whole genome shotgun (WGS) entry which is preliminary data.</text>
</comment>
<dbReference type="Gene3D" id="3.40.50.12030">
    <property type="entry name" value="Uncharacterised protein family UPF0261, NC domain"/>
    <property type="match status" value="1"/>
</dbReference>
<dbReference type="EMBL" id="JAFIMR010000009">
    <property type="protein sequence ID" value="KAI1874620.1"/>
    <property type="molecule type" value="Genomic_DNA"/>
</dbReference>
<dbReference type="Pfam" id="PF06792">
    <property type="entry name" value="UPF0261"/>
    <property type="match status" value="1"/>
</dbReference>
<name>A0A9P9WPZ4_9PEZI</name>
<gene>
    <name evidence="4" type="ORF">JX265_004828</name>
</gene>
<dbReference type="Pfam" id="PF23189">
    <property type="entry name" value="UPF0261_C"/>
    <property type="match status" value="1"/>
</dbReference>
<accession>A0A9P9WPZ4</accession>
<evidence type="ECO:0000259" key="3">
    <source>
        <dbReference type="Pfam" id="PF23189"/>
    </source>
</evidence>
<feature type="compositionally biased region" description="Polar residues" evidence="1">
    <location>
        <begin position="102"/>
        <end position="112"/>
    </location>
</feature>